<feature type="region of interest" description="Disordered" evidence="5">
    <location>
        <begin position="165"/>
        <end position="213"/>
    </location>
</feature>
<keyword evidence="4" id="KW-0949">S-adenosyl-L-methionine</keyword>
<reference evidence="6 7" key="1">
    <citation type="submission" date="2017-09" db="EMBL/GenBank/DDBJ databases">
        <title>Genome sequencing of Besnoitia besnoiti strain Bb-Ger1.</title>
        <authorList>
            <person name="Schares G."/>
            <person name="Venepally P."/>
            <person name="Lorenzi H.A."/>
        </authorList>
    </citation>
    <scope>NUCLEOTIDE SEQUENCE [LARGE SCALE GENOMIC DNA]</scope>
    <source>
        <strain evidence="6 7">Bb-Ger1</strain>
    </source>
</reference>
<dbReference type="PANTHER" id="PTHR45875">
    <property type="entry name" value="METHYLTRANSFERASE N6AMT1"/>
    <property type="match status" value="1"/>
</dbReference>
<sequence>MRDSPPPVKARTPDTSHVGLHRPFADVYEAAEDSFLFLDALESDLQFLLRRRPSLIIEIGSGSGCIITFLRSLFRLATAASAASKSLEDGILLQAAEADRGRDRDRAPDDPVKALAGAGDAAPPLASPPSACDASAASAGWTPCFLAVDCNLSATKATLETAQRAVESDAKANGEDSPRREAPSGDASDPGDAQSTATEEPPKEKKTAKPRGDIDVTASDLFRCFRTRREPTDARAVSSPSSPSLPPTTASSPSGASVAGATDGLFDVVLFNPPYVPGTPRRPPSPADWAWWGGADGREVIDRFLPHAIAHLSPAGVLYLLLEKQNKIEEVVARMESLGFAAVQVKRRKIHGGEDLSIWRFTRLGSGVE</sequence>
<dbReference type="KEGG" id="bbes:BESB_014860"/>
<dbReference type="GO" id="GO:0008276">
    <property type="term" value="F:protein methyltransferase activity"/>
    <property type="evidence" value="ECO:0007669"/>
    <property type="project" value="TreeGrafter"/>
</dbReference>
<feature type="compositionally biased region" description="Low complexity" evidence="5">
    <location>
        <begin position="114"/>
        <end position="133"/>
    </location>
</feature>
<feature type="compositionally biased region" description="Basic and acidic residues" evidence="5">
    <location>
        <begin position="200"/>
        <end position="213"/>
    </location>
</feature>
<dbReference type="VEuPathDB" id="ToxoDB:BESB_014860"/>
<protein>
    <recommendedName>
        <fullName evidence="8">Methyltransferase domain protein</fullName>
    </recommendedName>
</protein>
<dbReference type="AlphaFoldDB" id="A0A2A9MB15"/>
<evidence type="ECO:0008006" key="8">
    <source>
        <dbReference type="Google" id="ProtNLM"/>
    </source>
</evidence>
<dbReference type="GO" id="GO:0008757">
    <property type="term" value="F:S-adenosylmethionine-dependent methyltransferase activity"/>
    <property type="evidence" value="ECO:0007669"/>
    <property type="project" value="TreeGrafter"/>
</dbReference>
<evidence type="ECO:0000256" key="2">
    <source>
        <dbReference type="ARBA" id="ARBA00022603"/>
    </source>
</evidence>
<evidence type="ECO:0000256" key="4">
    <source>
        <dbReference type="ARBA" id="ARBA00022691"/>
    </source>
</evidence>
<feature type="compositionally biased region" description="Basic and acidic residues" evidence="5">
    <location>
        <begin position="166"/>
        <end position="183"/>
    </location>
</feature>
<comment type="similarity">
    <text evidence="1">Belongs to the eukaryotic/archaeal PrmC-related family.</text>
</comment>
<dbReference type="InterPro" id="IPR029063">
    <property type="entry name" value="SAM-dependent_MTases_sf"/>
</dbReference>
<feature type="compositionally biased region" description="Basic and acidic residues" evidence="5">
    <location>
        <begin position="99"/>
        <end position="112"/>
    </location>
</feature>
<name>A0A2A9MB15_BESBE</name>
<dbReference type="STRING" id="94643.A0A2A9MB15"/>
<evidence type="ECO:0000313" key="7">
    <source>
        <dbReference type="Proteomes" id="UP000224006"/>
    </source>
</evidence>
<accession>A0A2A9MB15</accession>
<dbReference type="InterPro" id="IPR052190">
    <property type="entry name" value="Euk-Arch_PrmC-MTase"/>
</dbReference>
<evidence type="ECO:0000256" key="3">
    <source>
        <dbReference type="ARBA" id="ARBA00022679"/>
    </source>
</evidence>
<dbReference type="OrthoDB" id="406152at2759"/>
<dbReference type="SUPFAM" id="SSF53335">
    <property type="entry name" value="S-adenosyl-L-methionine-dependent methyltransferases"/>
    <property type="match status" value="1"/>
</dbReference>
<keyword evidence="2" id="KW-0489">Methyltransferase</keyword>
<gene>
    <name evidence="6" type="ORF">BESB_014860</name>
</gene>
<keyword evidence="7" id="KW-1185">Reference proteome</keyword>
<dbReference type="GO" id="GO:0032259">
    <property type="term" value="P:methylation"/>
    <property type="evidence" value="ECO:0007669"/>
    <property type="project" value="UniProtKB-KW"/>
</dbReference>
<dbReference type="PANTHER" id="PTHR45875:SF1">
    <property type="entry name" value="METHYLTRANSFERASE N6AMT1"/>
    <property type="match status" value="1"/>
</dbReference>
<evidence type="ECO:0000256" key="1">
    <source>
        <dbReference type="ARBA" id="ARBA00006149"/>
    </source>
</evidence>
<dbReference type="Proteomes" id="UP000224006">
    <property type="component" value="Chromosome IX"/>
</dbReference>
<feature type="region of interest" description="Disordered" evidence="5">
    <location>
        <begin position="99"/>
        <end position="133"/>
    </location>
</feature>
<feature type="region of interest" description="Disordered" evidence="5">
    <location>
        <begin position="229"/>
        <end position="258"/>
    </location>
</feature>
<keyword evidence="3" id="KW-0808">Transferase</keyword>
<dbReference type="PROSITE" id="PS00092">
    <property type="entry name" value="N6_MTASE"/>
    <property type="match status" value="1"/>
</dbReference>
<dbReference type="GeneID" id="40306547"/>
<dbReference type="Gene3D" id="3.40.50.150">
    <property type="entry name" value="Vaccinia Virus protein VP39"/>
    <property type="match status" value="2"/>
</dbReference>
<evidence type="ECO:0000313" key="6">
    <source>
        <dbReference type="EMBL" id="PFH32873.1"/>
    </source>
</evidence>
<dbReference type="InterPro" id="IPR002052">
    <property type="entry name" value="DNA_methylase_N6_adenine_CS"/>
</dbReference>
<dbReference type="GO" id="GO:0003676">
    <property type="term" value="F:nucleic acid binding"/>
    <property type="evidence" value="ECO:0007669"/>
    <property type="project" value="InterPro"/>
</dbReference>
<comment type="caution">
    <text evidence="6">The sequence shown here is derived from an EMBL/GenBank/DDBJ whole genome shotgun (WGS) entry which is preliminary data.</text>
</comment>
<dbReference type="GO" id="GO:0035657">
    <property type="term" value="C:eRF1 methyltransferase complex"/>
    <property type="evidence" value="ECO:0007669"/>
    <property type="project" value="TreeGrafter"/>
</dbReference>
<feature type="compositionally biased region" description="Low complexity" evidence="5">
    <location>
        <begin position="236"/>
        <end position="258"/>
    </location>
</feature>
<evidence type="ECO:0000256" key="5">
    <source>
        <dbReference type="SAM" id="MobiDB-lite"/>
    </source>
</evidence>
<dbReference type="EMBL" id="NWUJ01000010">
    <property type="protein sequence ID" value="PFH32873.1"/>
    <property type="molecule type" value="Genomic_DNA"/>
</dbReference>
<dbReference type="RefSeq" id="XP_029216882.1">
    <property type="nucleotide sequence ID" value="XM_029360215.1"/>
</dbReference>
<organism evidence="6 7">
    <name type="scientific">Besnoitia besnoiti</name>
    <name type="common">Apicomplexan protozoan</name>
    <dbReference type="NCBI Taxonomy" id="94643"/>
    <lineage>
        <taxon>Eukaryota</taxon>
        <taxon>Sar</taxon>
        <taxon>Alveolata</taxon>
        <taxon>Apicomplexa</taxon>
        <taxon>Conoidasida</taxon>
        <taxon>Coccidia</taxon>
        <taxon>Eucoccidiorida</taxon>
        <taxon>Eimeriorina</taxon>
        <taxon>Sarcocystidae</taxon>
        <taxon>Besnoitia</taxon>
    </lineage>
</organism>
<proteinExistence type="inferred from homology"/>